<proteinExistence type="predicted"/>
<comment type="caution">
    <text evidence="2">The sequence shown here is derived from an EMBL/GenBank/DDBJ whole genome shotgun (WGS) entry which is preliminary data.</text>
</comment>
<organism evidence="2 3">
    <name type="scientific">Microbacterium mcarthurae</name>
    <dbReference type="NCBI Taxonomy" id="3035918"/>
    <lineage>
        <taxon>Bacteria</taxon>
        <taxon>Bacillati</taxon>
        <taxon>Actinomycetota</taxon>
        <taxon>Actinomycetes</taxon>
        <taxon>Micrococcales</taxon>
        <taxon>Microbacteriaceae</taxon>
        <taxon>Microbacterium</taxon>
    </lineage>
</organism>
<evidence type="ECO:0000259" key="1">
    <source>
        <dbReference type="Pfam" id="PF04213"/>
    </source>
</evidence>
<feature type="domain" description="Htaa" evidence="1">
    <location>
        <begin position="4"/>
        <end position="128"/>
    </location>
</feature>
<gene>
    <name evidence="2" type="ORF">P5G46_12150</name>
</gene>
<evidence type="ECO:0000313" key="3">
    <source>
        <dbReference type="Proteomes" id="UP001630303"/>
    </source>
</evidence>
<dbReference type="RefSeq" id="WP_375094639.1">
    <property type="nucleotide sequence ID" value="NZ_JAROCE010000003.1"/>
</dbReference>
<protein>
    <submittedName>
        <fullName evidence="2">HtaA domain-containing protein</fullName>
    </submittedName>
</protein>
<dbReference type="Pfam" id="PF04213">
    <property type="entry name" value="HtaA"/>
    <property type="match status" value="1"/>
</dbReference>
<sequence>MSVLRWAVKTSLVGYVRGMSDGAVVVAGGVRETDGGFVFAGEGHRFSGSVTFTGHGGMMRVTLADPALVDRAGTWVLEIADPDDDGVRLPFATVAAFDGSTGTGVALTADGADLFFGPYEAGTPLEDFRIGS</sequence>
<dbReference type="InterPro" id="IPR007331">
    <property type="entry name" value="Htaa"/>
</dbReference>
<name>A0ABW9GIB5_9MICO</name>
<dbReference type="EMBL" id="JAROCE010000003">
    <property type="protein sequence ID" value="MFM2721259.1"/>
    <property type="molecule type" value="Genomic_DNA"/>
</dbReference>
<keyword evidence="3" id="KW-1185">Reference proteome</keyword>
<accession>A0ABW9GIB5</accession>
<reference evidence="2 3" key="1">
    <citation type="submission" date="2023-03" db="EMBL/GenBank/DDBJ databases">
        <title>MT1 and MT2 Draft Genomes of Novel Species.</title>
        <authorList>
            <person name="Venkateswaran K."/>
        </authorList>
    </citation>
    <scope>NUCLEOTIDE SEQUENCE [LARGE SCALE GENOMIC DNA]</scope>
    <source>
        <strain evidence="2 3">IF8SW-P5</strain>
    </source>
</reference>
<dbReference type="Proteomes" id="UP001630303">
    <property type="component" value="Unassembled WGS sequence"/>
</dbReference>
<evidence type="ECO:0000313" key="2">
    <source>
        <dbReference type="EMBL" id="MFM2721259.1"/>
    </source>
</evidence>